<dbReference type="AlphaFoldDB" id="F9W1Z4"/>
<dbReference type="InterPro" id="IPR002347">
    <property type="entry name" value="SDR_fam"/>
</dbReference>
<comment type="similarity">
    <text evidence="1 2">Belongs to the short-chain dehydrogenases/reductases (SDR) family.</text>
</comment>
<evidence type="ECO:0000259" key="3">
    <source>
        <dbReference type="SMART" id="SM00822"/>
    </source>
</evidence>
<evidence type="ECO:0000313" key="4">
    <source>
        <dbReference type="EMBL" id="GAA14912.1"/>
    </source>
</evidence>
<evidence type="ECO:0000256" key="1">
    <source>
        <dbReference type="ARBA" id="ARBA00006484"/>
    </source>
</evidence>
<dbReference type="PANTHER" id="PTHR43313:SF1">
    <property type="entry name" value="3BETA-HYDROXYSTEROID DEHYDROGENASE DHS-16"/>
    <property type="match status" value="1"/>
</dbReference>
<comment type="caution">
    <text evidence="4">The sequence shown here is derived from an EMBL/GenBank/DDBJ whole genome shotgun (WGS) entry which is preliminary data.</text>
</comment>
<dbReference type="STRING" id="1027371.GOALK_118_00300"/>
<dbReference type="GO" id="GO:0008202">
    <property type="term" value="P:steroid metabolic process"/>
    <property type="evidence" value="ECO:0007669"/>
    <property type="project" value="TreeGrafter"/>
</dbReference>
<proteinExistence type="inferred from homology"/>
<dbReference type="PRINTS" id="PR00081">
    <property type="entry name" value="GDHRDH"/>
</dbReference>
<dbReference type="GO" id="GO:0016491">
    <property type="term" value="F:oxidoreductase activity"/>
    <property type="evidence" value="ECO:0007669"/>
    <property type="project" value="TreeGrafter"/>
</dbReference>
<feature type="domain" description="Ketoreductase" evidence="3">
    <location>
        <begin position="2"/>
        <end position="177"/>
    </location>
</feature>
<dbReference type="Proteomes" id="UP000003558">
    <property type="component" value="Unassembled WGS sequence"/>
</dbReference>
<dbReference type="InterPro" id="IPR020904">
    <property type="entry name" value="Sc_DH/Rdtase_CS"/>
</dbReference>
<dbReference type="Pfam" id="PF00106">
    <property type="entry name" value="adh_short"/>
    <property type="match status" value="1"/>
</dbReference>
<dbReference type="InterPro" id="IPR057326">
    <property type="entry name" value="KR_dom"/>
</dbReference>
<evidence type="ECO:0000256" key="2">
    <source>
        <dbReference type="RuleBase" id="RU000363"/>
    </source>
</evidence>
<dbReference type="PROSITE" id="PS00061">
    <property type="entry name" value="ADH_SHORT"/>
    <property type="match status" value="1"/>
</dbReference>
<dbReference type="InterPro" id="IPR036291">
    <property type="entry name" value="NAD(P)-bd_dom_sf"/>
</dbReference>
<dbReference type="SMART" id="SM00822">
    <property type="entry name" value="PKS_KR"/>
    <property type="match status" value="1"/>
</dbReference>
<dbReference type="eggNOG" id="COG4221">
    <property type="taxonomic scope" value="Bacteria"/>
</dbReference>
<dbReference type="CDD" id="cd05374">
    <property type="entry name" value="17beta-HSD-like_SDR_c"/>
    <property type="match status" value="1"/>
</dbReference>
<reference evidence="4 5" key="1">
    <citation type="submission" date="2011-05" db="EMBL/GenBank/DDBJ databases">
        <title>Whole genome shotgun sequence of Gordonia alkanivorans NBRC 16433.</title>
        <authorList>
            <person name="Hosoyama A."/>
            <person name="Nakamura S."/>
            <person name="Takarada H."/>
            <person name="Tsuchikane K."/>
            <person name="Yamazaki S."/>
            <person name="Fujita N."/>
        </authorList>
    </citation>
    <scope>NUCLEOTIDE SEQUENCE [LARGE SCALE GENOMIC DNA]</scope>
    <source>
        <strain evidence="4 5">NBRC 16433</strain>
    </source>
</reference>
<protein>
    <submittedName>
        <fullName evidence="4">Putative oxidoreductase</fullName>
    </submittedName>
</protein>
<dbReference type="EMBL" id="BACI01000118">
    <property type="protein sequence ID" value="GAA14912.1"/>
    <property type="molecule type" value="Genomic_DNA"/>
</dbReference>
<dbReference type="RefSeq" id="WP_006360978.1">
    <property type="nucleotide sequence ID" value="NZ_BACI01000118.1"/>
</dbReference>
<sequence>MPSVLITGAGRGIGRAIAQRLVSEGWTVFAGVRDEGSAPPGTSPVILDVTDPQHLADLPGALPESLDALVNNAGIVVSGPVEGLSPQDLRSQFDVNVLGLVAVTAAVLPLLRAATGRIVHIGSLSGRISTPMTGAYNASKYAVEALADAQRIELRPWGISVSVVEPGPVDTDIWRDAPSTLARAAKSLARSTQDLYSPHIGGMRRTIRFVQRSTVSSETIAEKVATVLAARRPRARYPVGRGARLQLVATSVTPTWLLDRVLAAGTGIPARIP</sequence>
<dbReference type="PANTHER" id="PTHR43313">
    <property type="entry name" value="SHORT-CHAIN DEHYDROGENASE/REDUCTASE FAMILY 9C"/>
    <property type="match status" value="1"/>
</dbReference>
<organism evidence="4 5">
    <name type="scientific">Gordonia alkanivorans NBRC 16433</name>
    <dbReference type="NCBI Taxonomy" id="1027371"/>
    <lineage>
        <taxon>Bacteria</taxon>
        <taxon>Bacillati</taxon>
        <taxon>Actinomycetota</taxon>
        <taxon>Actinomycetes</taxon>
        <taxon>Mycobacteriales</taxon>
        <taxon>Gordoniaceae</taxon>
        <taxon>Gordonia</taxon>
    </lineage>
</organism>
<dbReference type="SUPFAM" id="SSF51735">
    <property type="entry name" value="NAD(P)-binding Rossmann-fold domains"/>
    <property type="match status" value="1"/>
</dbReference>
<dbReference type="PRINTS" id="PR00080">
    <property type="entry name" value="SDRFAMILY"/>
</dbReference>
<accession>F9W1Z4</accession>
<gene>
    <name evidence="4" type="ORF">GOALK_118_00300</name>
</gene>
<evidence type="ECO:0000313" key="5">
    <source>
        <dbReference type="Proteomes" id="UP000003558"/>
    </source>
</evidence>
<name>F9W1Z4_9ACTN</name>
<dbReference type="Gene3D" id="3.40.50.720">
    <property type="entry name" value="NAD(P)-binding Rossmann-like Domain"/>
    <property type="match status" value="1"/>
</dbReference>